<dbReference type="AlphaFoldDB" id="A0ABD3A853"/>
<evidence type="ECO:0000313" key="3">
    <source>
        <dbReference type="Proteomes" id="UP001630127"/>
    </source>
</evidence>
<dbReference type="EMBL" id="JBJUIK010000005">
    <property type="protein sequence ID" value="KAL3527924.1"/>
    <property type="molecule type" value="Genomic_DNA"/>
</dbReference>
<feature type="region of interest" description="Disordered" evidence="1">
    <location>
        <begin position="92"/>
        <end position="114"/>
    </location>
</feature>
<reference evidence="2 3" key="1">
    <citation type="submission" date="2024-11" db="EMBL/GenBank/DDBJ databases">
        <title>A near-complete genome assembly of Cinchona calisaya.</title>
        <authorList>
            <person name="Lian D.C."/>
            <person name="Zhao X.W."/>
            <person name="Wei L."/>
        </authorList>
    </citation>
    <scope>NUCLEOTIDE SEQUENCE [LARGE SCALE GENOMIC DNA]</scope>
    <source>
        <tissue evidence="2">Nenye</tissue>
    </source>
</reference>
<gene>
    <name evidence="2" type="ORF">ACH5RR_012580</name>
</gene>
<evidence type="ECO:0000313" key="2">
    <source>
        <dbReference type="EMBL" id="KAL3527924.1"/>
    </source>
</evidence>
<sequence length="114" mass="12630">MCESSVEFFLFGTPITAKIAALARKNVEGQEGFRTDSDMAAAAEQPMQLSGDEEEDIKSSRISFVTKKSRGKNEEIFINNVAESKCRLITSKNFREEEDDGGDDDPKGFGAKKR</sequence>
<feature type="non-terminal residue" evidence="2">
    <location>
        <position position="114"/>
    </location>
</feature>
<proteinExistence type="predicted"/>
<comment type="caution">
    <text evidence="2">The sequence shown here is derived from an EMBL/GenBank/DDBJ whole genome shotgun (WGS) entry which is preliminary data.</text>
</comment>
<protein>
    <submittedName>
        <fullName evidence="2">Uncharacterized protein</fullName>
    </submittedName>
</protein>
<organism evidence="2 3">
    <name type="scientific">Cinchona calisaya</name>
    <dbReference type="NCBI Taxonomy" id="153742"/>
    <lineage>
        <taxon>Eukaryota</taxon>
        <taxon>Viridiplantae</taxon>
        <taxon>Streptophyta</taxon>
        <taxon>Embryophyta</taxon>
        <taxon>Tracheophyta</taxon>
        <taxon>Spermatophyta</taxon>
        <taxon>Magnoliopsida</taxon>
        <taxon>eudicotyledons</taxon>
        <taxon>Gunneridae</taxon>
        <taxon>Pentapetalae</taxon>
        <taxon>asterids</taxon>
        <taxon>lamiids</taxon>
        <taxon>Gentianales</taxon>
        <taxon>Rubiaceae</taxon>
        <taxon>Cinchonoideae</taxon>
        <taxon>Cinchoneae</taxon>
        <taxon>Cinchona</taxon>
    </lineage>
</organism>
<dbReference type="Proteomes" id="UP001630127">
    <property type="component" value="Unassembled WGS sequence"/>
</dbReference>
<name>A0ABD3A853_9GENT</name>
<accession>A0ABD3A853</accession>
<evidence type="ECO:0000256" key="1">
    <source>
        <dbReference type="SAM" id="MobiDB-lite"/>
    </source>
</evidence>
<keyword evidence="3" id="KW-1185">Reference proteome</keyword>